<dbReference type="KEGG" id="rmb:K529_016390"/>
<keyword evidence="2" id="KW-1003">Cell membrane</keyword>
<evidence type="ECO:0000256" key="6">
    <source>
        <dbReference type="ARBA" id="ARBA00022989"/>
    </source>
</evidence>
<dbReference type="GO" id="GO:0009244">
    <property type="term" value="P:lipopolysaccharide core region biosynthetic process"/>
    <property type="evidence" value="ECO:0007669"/>
    <property type="project" value="TreeGrafter"/>
</dbReference>
<proteinExistence type="predicted"/>
<evidence type="ECO:0000256" key="2">
    <source>
        <dbReference type="ARBA" id="ARBA00022475"/>
    </source>
</evidence>
<feature type="domain" description="Phosphoethanolamine transferase N-terminal" evidence="10">
    <location>
        <begin position="2"/>
        <end position="80"/>
    </location>
</feature>
<keyword evidence="4 11" id="KW-0808">Transferase</keyword>
<name>A0A1B1A754_9RHOB</name>
<dbReference type="SUPFAM" id="SSF53649">
    <property type="entry name" value="Alkaline phosphatase-like"/>
    <property type="match status" value="1"/>
</dbReference>
<keyword evidence="3" id="KW-0997">Cell inner membrane</keyword>
<dbReference type="Proteomes" id="UP000013243">
    <property type="component" value="Plasmid unnamed1"/>
</dbReference>
<evidence type="ECO:0000256" key="4">
    <source>
        <dbReference type="ARBA" id="ARBA00022679"/>
    </source>
</evidence>
<dbReference type="CDD" id="cd16017">
    <property type="entry name" value="LptA"/>
    <property type="match status" value="1"/>
</dbReference>
<evidence type="ECO:0000313" key="11">
    <source>
        <dbReference type="EMBL" id="ANP42358.1"/>
    </source>
</evidence>
<dbReference type="PANTHER" id="PTHR30443:SF0">
    <property type="entry name" value="PHOSPHOETHANOLAMINE TRANSFERASE EPTA"/>
    <property type="match status" value="1"/>
</dbReference>
<dbReference type="GO" id="GO:0016776">
    <property type="term" value="F:phosphotransferase activity, phosphate group as acceptor"/>
    <property type="evidence" value="ECO:0007669"/>
    <property type="project" value="TreeGrafter"/>
</dbReference>
<dbReference type="InterPro" id="IPR012549">
    <property type="entry name" value="EptA-like_N"/>
</dbReference>
<dbReference type="AlphaFoldDB" id="A0A1B1A754"/>
<evidence type="ECO:0000259" key="9">
    <source>
        <dbReference type="Pfam" id="PF00884"/>
    </source>
</evidence>
<dbReference type="GO" id="GO:0005886">
    <property type="term" value="C:plasma membrane"/>
    <property type="evidence" value="ECO:0007669"/>
    <property type="project" value="UniProtKB-SubCell"/>
</dbReference>
<sequence length="420" mass="46146">MFLTGIIPAALLFWPRITYARVRGLLWRFPLTIAASFLLTFGFLFVNLKANVSIIREHHELLGSYQPGATIGAVVRYAKMELRAGNVEVNPLGQDAAKGPALLATKKPVLLVLFAGETARAQNFGLNGYSRNTTPELAQLDVFNFKDATSCGTSTAVSLPCVFSPFDRSDYSHERFMGSENLLDVLAHAGVDPVWVDNNTGDQNIARRTGARMVDVTLNPAACADGECTDAALLSELSAQIGSITEDTVLVLHMIGSHGPAYYLRYPEGFAPFVPDCRTAEFDYCSQQEIVNAYDNSIAFTDYIVASAIKMLDQQDRVLPALFFLSDHGESLGEAGLYLHAAPMFMAPEVQTQVPFLMWLPQQFQETMHVNAACLTDRTSQPVSQDNLFHTVLGLMDISTEAYRPELDLTANCRTERTPA</sequence>
<evidence type="ECO:0000259" key="10">
    <source>
        <dbReference type="Pfam" id="PF08019"/>
    </source>
</evidence>
<keyword evidence="7 8" id="KW-0472">Membrane</keyword>
<geneLocation type="plasmid" evidence="11 12">
    <name>unnamed1</name>
</geneLocation>
<evidence type="ECO:0000256" key="8">
    <source>
        <dbReference type="SAM" id="Phobius"/>
    </source>
</evidence>
<dbReference type="Pfam" id="PF00884">
    <property type="entry name" value="Sulfatase"/>
    <property type="match status" value="1"/>
</dbReference>
<evidence type="ECO:0000256" key="7">
    <source>
        <dbReference type="ARBA" id="ARBA00023136"/>
    </source>
</evidence>
<dbReference type="Pfam" id="PF08019">
    <property type="entry name" value="EptA_B_N"/>
    <property type="match status" value="1"/>
</dbReference>
<dbReference type="EMBL" id="CP015231">
    <property type="protein sequence ID" value="ANP42358.1"/>
    <property type="molecule type" value="Genomic_DNA"/>
</dbReference>
<feature type="transmembrane region" description="Helical" evidence="8">
    <location>
        <begin position="30"/>
        <end position="48"/>
    </location>
</feature>
<feature type="domain" description="Sulfatase N-terminal" evidence="9">
    <location>
        <begin position="111"/>
        <end position="398"/>
    </location>
</feature>
<dbReference type="Gene3D" id="3.40.720.10">
    <property type="entry name" value="Alkaline Phosphatase, subunit A"/>
    <property type="match status" value="1"/>
</dbReference>
<organism evidence="11 12">
    <name type="scientific">Tritonibacter mobilis F1926</name>
    <dbReference type="NCBI Taxonomy" id="1265309"/>
    <lineage>
        <taxon>Bacteria</taxon>
        <taxon>Pseudomonadati</taxon>
        <taxon>Pseudomonadota</taxon>
        <taxon>Alphaproteobacteria</taxon>
        <taxon>Rhodobacterales</taxon>
        <taxon>Paracoccaceae</taxon>
        <taxon>Tritonibacter</taxon>
    </lineage>
</organism>
<evidence type="ECO:0000256" key="1">
    <source>
        <dbReference type="ARBA" id="ARBA00004429"/>
    </source>
</evidence>
<keyword evidence="11" id="KW-0614">Plasmid</keyword>
<evidence type="ECO:0000256" key="3">
    <source>
        <dbReference type="ARBA" id="ARBA00022519"/>
    </source>
</evidence>
<keyword evidence="6 8" id="KW-1133">Transmembrane helix</keyword>
<evidence type="ECO:0000256" key="5">
    <source>
        <dbReference type="ARBA" id="ARBA00022692"/>
    </source>
</evidence>
<dbReference type="InterPro" id="IPR017850">
    <property type="entry name" value="Alkaline_phosphatase_core_sf"/>
</dbReference>
<protein>
    <submittedName>
        <fullName evidence="11">Phosphoethanolamine transferase</fullName>
    </submittedName>
</protein>
<dbReference type="InterPro" id="IPR000917">
    <property type="entry name" value="Sulfatase_N"/>
</dbReference>
<accession>A0A1B1A754</accession>
<comment type="subcellular location">
    <subcellularLocation>
        <location evidence="1">Cell inner membrane</location>
        <topology evidence="1">Multi-pass membrane protein</topology>
    </subcellularLocation>
</comment>
<keyword evidence="5 8" id="KW-0812">Transmembrane</keyword>
<dbReference type="PANTHER" id="PTHR30443">
    <property type="entry name" value="INNER MEMBRANE PROTEIN"/>
    <property type="match status" value="1"/>
</dbReference>
<reference evidence="11 12" key="1">
    <citation type="journal article" date="2016" name="ISME J.">
        <title>Global occurrence and heterogeneity of the Roseobacter-clade species Ruegeria mobilis.</title>
        <authorList>
            <person name="Sonnenschein E."/>
            <person name="Gram L."/>
        </authorList>
    </citation>
    <scope>NUCLEOTIDE SEQUENCE [LARGE SCALE GENOMIC DNA]</scope>
    <source>
        <strain evidence="11 12">F1926</strain>
        <plasmid evidence="11 12">unnamed1</plasmid>
    </source>
</reference>
<dbReference type="InterPro" id="IPR040423">
    <property type="entry name" value="PEA_transferase"/>
</dbReference>
<evidence type="ECO:0000313" key="12">
    <source>
        <dbReference type="Proteomes" id="UP000013243"/>
    </source>
</evidence>
<dbReference type="InterPro" id="IPR058130">
    <property type="entry name" value="PEA_transf_C"/>
</dbReference>
<gene>
    <name evidence="11" type="ORF">K529_016390</name>
</gene>